<proteinExistence type="predicted"/>
<feature type="region of interest" description="Disordered" evidence="1">
    <location>
        <begin position="90"/>
        <end position="133"/>
    </location>
</feature>
<dbReference type="EMBL" id="CAJZBQ010000048">
    <property type="protein sequence ID" value="CAG9329752.1"/>
    <property type="molecule type" value="Genomic_DNA"/>
</dbReference>
<gene>
    <name evidence="2" type="ORF">BSTOLATCC_MIC49371</name>
</gene>
<reference evidence="2" key="1">
    <citation type="submission" date="2021-09" db="EMBL/GenBank/DDBJ databases">
        <authorList>
            <consortium name="AG Swart"/>
            <person name="Singh M."/>
            <person name="Singh A."/>
            <person name="Seah K."/>
            <person name="Emmerich C."/>
        </authorList>
    </citation>
    <scope>NUCLEOTIDE SEQUENCE</scope>
    <source>
        <strain evidence="2">ATCC30299</strain>
    </source>
</reference>
<keyword evidence="3" id="KW-1185">Reference proteome</keyword>
<evidence type="ECO:0000313" key="2">
    <source>
        <dbReference type="EMBL" id="CAG9329752.1"/>
    </source>
</evidence>
<comment type="caution">
    <text evidence="2">The sequence shown here is derived from an EMBL/GenBank/DDBJ whole genome shotgun (WGS) entry which is preliminary data.</text>
</comment>
<dbReference type="AlphaFoldDB" id="A0AAU9JYV9"/>
<dbReference type="Proteomes" id="UP001162131">
    <property type="component" value="Unassembled WGS sequence"/>
</dbReference>
<evidence type="ECO:0000256" key="1">
    <source>
        <dbReference type="SAM" id="MobiDB-lite"/>
    </source>
</evidence>
<organism evidence="2 3">
    <name type="scientific">Blepharisma stoltei</name>
    <dbReference type="NCBI Taxonomy" id="1481888"/>
    <lineage>
        <taxon>Eukaryota</taxon>
        <taxon>Sar</taxon>
        <taxon>Alveolata</taxon>
        <taxon>Ciliophora</taxon>
        <taxon>Postciliodesmatophora</taxon>
        <taxon>Heterotrichea</taxon>
        <taxon>Heterotrichida</taxon>
        <taxon>Blepharismidae</taxon>
        <taxon>Blepharisma</taxon>
    </lineage>
</organism>
<evidence type="ECO:0000313" key="3">
    <source>
        <dbReference type="Proteomes" id="UP001162131"/>
    </source>
</evidence>
<protein>
    <submittedName>
        <fullName evidence="2">Uncharacterized protein</fullName>
    </submittedName>
</protein>
<sequence>MRLINLLFKCFARIEDKDSDNLNQSVEAILKKGDKESSFCENNDKTAISDSKLDISKIKDSDEKSEPKISYKILLFNLEESPDPIILFERKEKGQPKTIKKSKKKVGKSKENKKKSRKGMRKTKKENTILMQL</sequence>
<name>A0AAU9JYV9_9CILI</name>
<feature type="compositionally biased region" description="Basic residues" evidence="1">
    <location>
        <begin position="98"/>
        <end position="124"/>
    </location>
</feature>
<accession>A0AAU9JYV9</accession>